<reference evidence="4" key="1">
    <citation type="submission" date="2016-08" db="EMBL/GenBank/DDBJ databases">
        <authorList>
            <person name="Seilhamer J.J."/>
        </authorList>
    </citation>
    <scope>NUCLEOTIDE SEQUENCE</scope>
    <source>
        <strain evidence="4">86</strain>
    </source>
</reference>
<dbReference type="GO" id="GO:0016887">
    <property type="term" value="F:ATP hydrolysis activity"/>
    <property type="evidence" value="ECO:0007669"/>
    <property type="project" value="InterPro"/>
</dbReference>
<accession>A0A212LFG5</accession>
<dbReference type="PANTHER" id="PTHR43790">
    <property type="entry name" value="CARBOHYDRATE TRANSPORT ATP-BINDING PROTEIN MG119-RELATED"/>
    <property type="match status" value="1"/>
</dbReference>
<evidence type="ECO:0000256" key="2">
    <source>
        <dbReference type="ARBA" id="ARBA00022840"/>
    </source>
</evidence>
<dbReference type="SMART" id="SM00382">
    <property type="entry name" value="AAA"/>
    <property type="match status" value="2"/>
</dbReference>
<dbReference type="InterPro" id="IPR003439">
    <property type="entry name" value="ABC_transporter-like_ATP-bd"/>
</dbReference>
<dbReference type="PROSITE" id="PS50893">
    <property type="entry name" value="ABC_TRANSPORTER_2"/>
    <property type="match status" value="2"/>
</dbReference>
<evidence type="ECO:0000313" key="4">
    <source>
        <dbReference type="EMBL" id="SCM76301.1"/>
    </source>
</evidence>
<evidence type="ECO:0000259" key="3">
    <source>
        <dbReference type="PROSITE" id="PS50893"/>
    </source>
</evidence>
<feature type="domain" description="ABC transporter" evidence="3">
    <location>
        <begin position="18"/>
        <end position="254"/>
    </location>
</feature>
<dbReference type="InterPro" id="IPR027417">
    <property type="entry name" value="P-loop_NTPase"/>
</dbReference>
<protein>
    <submittedName>
        <fullName evidence="4">ABC-type uncharacterized transport systems, ATPase component</fullName>
    </submittedName>
</protein>
<dbReference type="RefSeq" id="WP_288196513.1">
    <property type="nucleotide sequence ID" value="NZ_LT608334.1"/>
</dbReference>
<dbReference type="EMBL" id="FMJD01000008">
    <property type="protein sequence ID" value="SCM76301.1"/>
    <property type="molecule type" value="Genomic_DNA"/>
</dbReference>
<feature type="domain" description="ABC transporter" evidence="3">
    <location>
        <begin position="271"/>
        <end position="515"/>
    </location>
</feature>
<organism evidence="4">
    <name type="scientific">uncultured Pleomorphomonas sp</name>
    <dbReference type="NCBI Taxonomy" id="442121"/>
    <lineage>
        <taxon>Bacteria</taxon>
        <taxon>Pseudomonadati</taxon>
        <taxon>Pseudomonadota</taxon>
        <taxon>Alphaproteobacteria</taxon>
        <taxon>Hyphomicrobiales</taxon>
        <taxon>Pleomorphomonadaceae</taxon>
        <taxon>Pleomorphomonas</taxon>
        <taxon>environmental samples</taxon>
    </lineage>
</organism>
<proteinExistence type="predicted"/>
<evidence type="ECO:0000256" key="1">
    <source>
        <dbReference type="ARBA" id="ARBA00022741"/>
    </source>
</evidence>
<dbReference type="Pfam" id="PF00005">
    <property type="entry name" value="ABC_tran"/>
    <property type="match status" value="2"/>
</dbReference>
<dbReference type="CDD" id="cd03216">
    <property type="entry name" value="ABC_Carb_Monos_I"/>
    <property type="match status" value="1"/>
</dbReference>
<name>A0A212LFG5_9HYPH</name>
<sequence length="519" mass="55445">MIDGRDDGERAAGPAPAVAFDRISKTYANGTVALRDVSFSVRARTIHAICGENGAGKSTLMKILFGLEEPTGGRIWLDGRPVSTATRDFAGRHGIGMVHQHFSLIPTLSVTENIILGHEPGKGGLIDRAAARARVEMLSRRYGLAVDPDAVTGRLPVAAQQKVEILKALSRDTRILILDEPTAVLSPPEINELFSRLRDLSQHGITILFISHKLNEVRSLAETVTVLRAGQLAGAARLADVPDNMIMQMVMGRPVEITRRQPRQVTGEPLLAMSDASLASRDPADRLQSIDLVIHPGEIVGVAGVDGSGQRGLVSLVTGTARPVSGSIRFDGEDMAGASTARWRARGMAHLPSDRFTQGGVPALTLTDNAIAGTDGDERFQRGPFLRRGAISRAVAAMVEDYSVRALSIGERLDSLSGGNVQKLIAARELATEPRFLIADQPTRGIDVAAAAFIHKRIVDAAERGAAVLLVTADLDELLRLSDRVVVMFAGRITAVLANEALLTPERLGPFMLGLEGVP</sequence>
<keyword evidence="2" id="KW-0067">ATP-binding</keyword>
<dbReference type="SUPFAM" id="SSF52540">
    <property type="entry name" value="P-loop containing nucleoside triphosphate hydrolases"/>
    <property type="match status" value="2"/>
</dbReference>
<dbReference type="GO" id="GO:0005524">
    <property type="term" value="F:ATP binding"/>
    <property type="evidence" value="ECO:0007669"/>
    <property type="project" value="UniProtKB-KW"/>
</dbReference>
<dbReference type="InterPro" id="IPR050107">
    <property type="entry name" value="ABC_carbohydrate_import_ATPase"/>
</dbReference>
<dbReference type="InterPro" id="IPR003593">
    <property type="entry name" value="AAA+_ATPase"/>
</dbReference>
<gene>
    <name evidence="4" type="ORF">KL86PLE_40106</name>
</gene>
<dbReference type="CDD" id="cd03215">
    <property type="entry name" value="ABC_Carb_Monos_II"/>
    <property type="match status" value="1"/>
</dbReference>
<dbReference type="PANTHER" id="PTHR43790:SF4">
    <property type="entry name" value="GUANOSINE IMPORT ATP-BINDING PROTEIN NUPO"/>
    <property type="match status" value="1"/>
</dbReference>
<dbReference type="Gene3D" id="3.40.50.300">
    <property type="entry name" value="P-loop containing nucleotide triphosphate hydrolases"/>
    <property type="match status" value="2"/>
</dbReference>
<dbReference type="AlphaFoldDB" id="A0A212LFG5"/>
<keyword evidence="1" id="KW-0547">Nucleotide-binding</keyword>